<dbReference type="AlphaFoldDB" id="A0ABD0RL86"/>
<protein>
    <submittedName>
        <fullName evidence="1">Uncharacterized protein</fullName>
    </submittedName>
</protein>
<reference evidence="1 2" key="1">
    <citation type="submission" date="2024-05" db="EMBL/GenBank/DDBJ databases">
        <title>Genome sequencing and assembly of Indian major carp, Cirrhinus mrigala (Hamilton, 1822).</title>
        <authorList>
            <person name="Mohindra V."/>
            <person name="Chowdhury L.M."/>
            <person name="Lal K."/>
            <person name="Jena J.K."/>
        </authorList>
    </citation>
    <scope>NUCLEOTIDE SEQUENCE [LARGE SCALE GENOMIC DNA]</scope>
    <source>
        <strain evidence="1">CM1030</strain>
        <tissue evidence="1">Blood</tissue>
    </source>
</reference>
<dbReference type="Proteomes" id="UP001529510">
    <property type="component" value="Unassembled WGS sequence"/>
</dbReference>
<accession>A0ABD0RL86</accession>
<evidence type="ECO:0000313" key="1">
    <source>
        <dbReference type="EMBL" id="KAL0199305.1"/>
    </source>
</evidence>
<organism evidence="1 2">
    <name type="scientific">Cirrhinus mrigala</name>
    <name type="common">Mrigala</name>
    <dbReference type="NCBI Taxonomy" id="683832"/>
    <lineage>
        <taxon>Eukaryota</taxon>
        <taxon>Metazoa</taxon>
        <taxon>Chordata</taxon>
        <taxon>Craniata</taxon>
        <taxon>Vertebrata</taxon>
        <taxon>Euteleostomi</taxon>
        <taxon>Actinopterygii</taxon>
        <taxon>Neopterygii</taxon>
        <taxon>Teleostei</taxon>
        <taxon>Ostariophysi</taxon>
        <taxon>Cypriniformes</taxon>
        <taxon>Cyprinidae</taxon>
        <taxon>Labeoninae</taxon>
        <taxon>Labeonini</taxon>
        <taxon>Cirrhinus</taxon>
    </lineage>
</organism>
<evidence type="ECO:0000313" key="2">
    <source>
        <dbReference type="Proteomes" id="UP001529510"/>
    </source>
</evidence>
<sequence>MAASGPNSPETSRRMMCVTPTRRVVEMREDLTFAPRKSQGKSLKNIFCEDEDFVKQDFPVSDDRVGRFVFDKELQIVKLYILESYKEYTSECDHLLLTAIDWAYFYNQIWREFSFGGKVWYYFQWDGSTP</sequence>
<feature type="non-terminal residue" evidence="1">
    <location>
        <position position="130"/>
    </location>
</feature>
<name>A0ABD0RL86_CIRMR</name>
<gene>
    <name evidence="1" type="ORF">M9458_007845</name>
</gene>
<dbReference type="EMBL" id="JAMKFB020000003">
    <property type="protein sequence ID" value="KAL0199305.1"/>
    <property type="molecule type" value="Genomic_DNA"/>
</dbReference>
<keyword evidence="2" id="KW-1185">Reference proteome</keyword>
<comment type="caution">
    <text evidence="1">The sequence shown here is derived from an EMBL/GenBank/DDBJ whole genome shotgun (WGS) entry which is preliminary data.</text>
</comment>
<proteinExistence type="predicted"/>